<keyword evidence="3" id="KW-1185">Reference proteome</keyword>
<evidence type="ECO:0000313" key="2">
    <source>
        <dbReference type="EMBL" id="KAH0572398.1"/>
    </source>
</evidence>
<sequence length="164" mass="18807">MRSNRNSMINFQAKNSAKSNERAVIDNTMFVMPSFNQKDKDDDNTVSPSSSIVINQNASPIPLFRSPSFKQDMKPVKQQQPTPVLGFKSQDEELISQMKLQRRLSLVDVKSTVIIKDWQKGNEYIPRCVLDQNLDADLKIIESEKPSKRHKADFWKSCNGLFDD</sequence>
<protein>
    <submittedName>
        <fullName evidence="1">Uncharacterized protein</fullName>
    </submittedName>
</protein>
<accession>V6LLA6</accession>
<dbReference type="Proteomes" id="UP000018208">
    <property type="component" value="Unassembled WGS sequence"/>
</dbReference>
<proteinExistence type="predicted"/>
<reference evidence="1 2" key="1">
    <citation type="journal article" date="2014" name="PLoS Genet.">
        <title>The Genome of Spironucleus salmonicida Highlights a Fish Pathogen Adapted to Fluctuating Environments.</title>
        <authorList>
            <person name="Xu F."/>
            <person name="Jerlstrom-Hultqvist J."/>
            <person name="Einarsson E."/>
            <person name="Astvaldsson A."/>
            <person name="Svard S.G."/>
            <person name="Andersson J.O."/>
        </authorList>
    </citation>
    <scope>NUCLEOTIDE SEQUENCE</scope>
    <source>
        <strain evidence="2">ATCC 50377</strain>
    </source>
</reference>
<dbReference type="VEuPathDB" id="GiardiaDB:SS50377_26608"/>
<dbReference type="EMBL" id="KI546170">
    <property type="protein sequence ID" value="EST41459.1"/>
    <property type="molecule type" value="Genomic_DNA"/>
</dbReference>
<dbReference type="EMBL" id="AUWU02000006">
    <property type="protein sequence ID" value="KAH0572398.1"/>
    <property type="molecule type" value="Genomic_DNA"/>
</dbReference>
<name>V6LLA6_9EUKA</name>
<evidence type="ECO:0000313" key="3">
    <source>
        <dbReference type="Proteomes" id="UP000018208"/>
    </source>
</evidence>
<evidence type="ECO:0000313" key="1">
    <source>
        <dbReference type="EMBL" id="EST41459.1"/>
    </source>
</evidence>
<reference evidence="2" key="2">
    <citation type="submission" date="2020-12" db="EMBL/GenBank/DDBJ databases">
        <title>New Spironucleus salmonicida genome in near-complete chromosomes.</title>
        <authorList>
            <person name="Xu F."/>
            <person name="Kurt Z."/>
            <person name="Jimenez-Gonzalez A."/>
            <person name="Astvaldsson A."/>
            <person name="Andersson J.O."/>
            <person name="Svard S.G."/>
        </authorList>
    </citation>
    <scope>NUCLEOTIDE SEQUENCE</scope>
    <source>
        <strain evidence="2">ATCC 50377</strain>
    </source>
</reference>
<organism evidence="1">
    <name type="scientific">Spironucleus salmonicida</name>
    <dbReference type="NCBI Taxonomy" id="348837"/>
    <lineage>
        <taxon>Eukaryota</taxon>
        <taxon>Metamonada</taxon>
        <taxon>Diplomonadida</taxon>
        <taxon>Hexamitidae</taxon>
        <taxon>Hexamitinae</taxon>
        <taxon>Spironucleus</taxon>
    </lineage>
</organism>
<dbReference type="AlphaFoldDB" id="V6LLA6"/>
<gene>
    <name evidence="1" type="ORF">SS50377_19178</name>
    <name evidence="2" type="ORF">SS50377_26608</name>
</gene>